<feature type="signal peptide" evidence="3">
    <location>
        <begin position="1"/>
        <end position="19"/>
    </location>
</feature>
<evidence type="ECO:0000313" key="5">
    <source>
        <dbReference type="EMBL" id="DAD43825.1"/>
    </source>
</evidence>
<dbReference type="Pfam" id="PF12796">
    <property type="entry name" value="Ank_2"/>
    <property type="match status" value="1"/>
</dbReference>
<dbReference type="InterPro" id="IPR002110">
    <property type="entry name" value="Ankyrin_rpt"/>
</dbReference>
<name>A0A822ZK70_NELNU</name>
<dbReference type="InterPro" id="IPR026961">
    <property type="entry name" value="PGG_dom"/>
</dbReference>
<gene>
    <name evidence="5" type="ORF">HUJ06_002055</name>
</gene>
<feature type="transmembrane region" description="Helical" evidence="2">
    <location>
        <begin position="682"/>
        <end position="701"/>
    </location>
</feature>
<dbReference type="SMART" id="SM00248">
    <property type="entry name" value="ANK"/>
    <property type="match status" value="3"/>
</dbReference>
<keyword evidence="3" id="KW-0732">Signal</keyword>
<organism evidence="5 6">
    <name type="scientific">Nelumbo nucifera</name>
    <name type="common">Sacred lotus</name>
    <dbReference type="NCBI Taxonomy" id="4432"/>
    <lineage>
        <taxon>Eukaryota</taxon>
        <taxon>Viridiplantae</taxon>
        <taxon>Streptophyta</taxon>
        <taxon>Embryophyta</taxon>
        <taxon>Tracheophyta</taxon>
        <taxon>Spermatophyta</taxon>
        <taxon>Magnoliopsida</taxon>
        <taxon>Proteales</taxon>
        <taxon>Nelumbonaceae</taxon>
        <taxon>Nelumbo</taxon>
    </lineage>
</organism>
<feature type="domain" description="PGG" evidence="4">
    <location>
        <begin position="551"/>
        <end position="669"/>
    </location>
</feature>
<reference evidence="5 6" key="1">
    <citation type="journal article" date="2020" name="Mol. Biol. Evol.">
        <title>Distinct Expression and Methylation Patterns for Genes with Different Fates following a Single Whole-Genome Duplication in Flowering Plants.</title>
        <authorList>
            <person name="Shi T."/>
            <person name="Rahmani R.S."/>
            <person name="Gugger P.F."/>
            <person name="Wang M."/>
            <person name="Li H."/>
            <person name="Zhang Y."/>
            <person name="Li Z."/>
            <person name="Wang Q."/>
            <person name="Van de Peer Y."/>
            <person name="Marchal K."/>
            <person name="Chen J."/>
        </authorList>
    </citation>
    <scope>NUCLEOTIDE SEQUENCE [LARGE SCALE GENOMIC DNA]</scope>
    <source>
        <tissue evidence="5">Leaf</tissue>
    </source>
</reference>
<evidence type="ECO:0000256" key="1">
    <source>
        <dbReference type="PROSITE-ProRule" id="PRU00023"/>
    </source>
</evidence>
<dbReference type="Pfam" id="PF13962">
    <property type="entry name" value="PGG"/>
    <property type="match status" value="1"/>
</dbReference>
<dbReference type="PANTHER" id="PTHR24177">
    <property type="entry name" value="CASKIN"/>
    <property type="match status" value="1"/>
</dbReference>
<keyword evidence="2" id="KW-0472">Membrane</keyword>
<dbReference type="PROSITE" id="PS50297">
    <property type="entry name" value="ANK_REP_REGION"/>
    <property type="match status" value="1"/>
</dbReference>
<evidence type="ECO:0000313" key="6">
    <source>
        <dbReference type="Proteomes" id="UP000607653"/>
    </source>
</evidence>
<protein>
    <recommendedName>
        <fullName evidence="4">PGG domain-containing protein</fullName>
    </recommendedName>
</protein>
<keyword evidence="1" id="KW-0040">ANK repeat</keyword>
<dbReference type="InterPro" id="IPR036770">
    <property type="entry name" value="Ankyrin_rpt-contain_sf"/>
</dbReference>
<evidence type="ECO:0000259" key="4">
    <source>
        <dbReference type="Pfam" id="PF13962"/>
    </source>
</evidence>
<feature type="repeat" description="ANK" evidence="1">
    <location>
        <begin position="156"/>
        <end position="177"/>
    </location>
</feature>
<sequence length="722" mass="82575">MTPLLIFIYSYFSLYMISTEDVPMLTGDNYKSWKKNMEEYLSEKGLWHHISEPQPEEAEYGWVEQDLKVLMKIEETCDRKIHPYIKSLSPAKVIWDQLAVMYGKMDDFGPRWKGKVSTCYTWCLPFFNAIATGEWSKVEEFVNKNRGTLTARITVNGETPLHIAAKFGKESIVKELLLRMDEESVKKRALNEATALHFAVIQEQLQIAKVLVNKVEALVLMKFENMTAVALAAKCRHKDLVAYLCPITLKEEDKFKGLAKPKDYECVSAEIDQNRATLLTSLINVNFFDEALDIFNRFPNLVLTEDIHGKTAVHSLARNTSAFRRSSWFFQRRIYSCLNLKFFCNGRGRNQDEENLNQACEEMEAPTTCLKKINPEDLQYPNALRLLDKICVEISVIDINDAQSKALMTSTIFSAIRIGNVVFVTEMLRYCPQFAYLFDDNDLGIIHQAIIHRRKKIFNLIDSMDLPRQKMVRYRSSEKENILHITAKRAPIDRLNQKHSPAKELQNELRWFKLIGNTVPPTLQDSVNNKGQTPAMLFMEEHKELWNDAKQWLKDTANSGMVVAALVASVMLSTALSLPSLSGTGKADTGEIHIKFTNHNHFYNVVIATMISLFFASASLLSFLSVYISHQTGDDFLHHLPRMLSMGLLFLYISVSAMIATFITTIFMVFRNGIVKVMLPPALLAIIPVLAFAALSQFPVFKDMLFSSYGLNRFTKRRKGYF</sequence>
<comment type="caution">
    <text evidence="5">The sequence shown here is derived from an EMBL/GenBank/DDBJ whole genome shotgun (WGS) entry which is preliminary data.</text>
</comment>
<proteinExistence type="predicted"/>
<evidence type="ECO:0000256" key="2">
    <source>
        <dbReference type="SAM" id="Phobius"/>
    </source>
</evidence>
<feature type="transmembrane region" description="Helical" evidence="2">
    <location>
        <begin position="560"/>
        <end position="581"/>
    </location>
</feature>
<dbReference type="EMBL" id="DUZY01000006">
    <property type="protein sequence ID" value="DAD43825.1"/>
    <property type="molecule type" value="Genomic_DNA"/>
</dbReference>
<feature type="chain" id="PRO_5032645468" description="PGG domain-containing protein" evidence="3">
    <location>
        <begin position="20"/>
        <end position="722"/>
    </location>
</feature>
<evidence type="ECO:0000256" key="3">
    <source>
        <dbReference type="SAM" id="SignalP"/>
    </source>
</evidence>
<feature type="transmembrane region" description="Helical" evidence="2">
    <location>
        <begin position="648"/>
        <end position="670"/>
    </location>
</feature>
<feature type="transmembrane region" description="Helical" evidence="2">
    <location>
        <begin position="602"/>
        <end position="628"/>
    </location>
</feature>
<dbReference type="Gene3D" id="1.25.40.20">
    <property type="entry name" value="Ankyrin repeat-containing domain"/>
    <property type="match status" value="1"/>
</dbReference>
<dbReference type="SUPFAM" id="SSF48403">
    <property type="entry name" value="Ankyrin repeat"/>
    <property type="match status" value="1"/>
</dbReference>
<dbReference type="Proteomes" id="UP000607653">
    <property type="component" value="Unassembled WGS sequence"/>
</dbReference>
<dbReference type="PROSITE" id="PS50088">
    <property type="entry name" value="ANK_REPEAT"/>
    <property type="match status" value="1"/>
</dbReference>
<accession>A0A822ZK70</accession>
<keyword evidence="2" id="KW-0812">Transmembrane</keyword>
<dbReference type="PANTHER" id="PTHR24177:SF292">
    <property type="entry name" value="ANKYRIN REPEAT FAMILY PROTEIN-RELATED"/>
    <property type="match status" value="1"/>
</dbReference>
<dbReference type="AlphaFoldDB" id="A0A822ZK70"/>
<keyword evidence="6" id="KW-1185">Reference proteome</keyword>
<keyword evidence="2" id="KW-1133">Transmembrane helix</keyword>